<evidence type="ECO:0000256" key="2">
    <source>
        <dbReference type="ARBA" id="ARBA00007814"/>
    </source>
</evidence>
<protein>
    <submittedName>
        <fullName evidence="8">RNA-binding protein</fullName>
    </submittedName>
</protein>
<evidence type="ECO:0000259" key="7">
    <source>
        <dbReference type="PROSITE" id="PS50988"/>
    </source>
</evidence>
<keyword evidence="9" id="KW-1185">Reference proteome</keyword>
<dbReference type="EMBL" id="JAENIM010000034">
    <property type="protein sequence ID" value="MBK1790818.1"/>
    <property type="molecule type" value="Genomic_DNA"/>
</dbReference>
<dbReference type="AlphaFoldDB" id="A0A8J7SM27"/>
<dbReference type="InterPro" id="IPR056800">
    <property type="entry name" value="vWA_Ro60"/>
</dbReference>
<proteinExistence type="inferred from homology"/>
<organism evidence="8 9">
    <name type="scientific">Persicirhabdus sediminis</name>
    <dbReference type="NCBI Taxonomy" id="454144"/>
    <lineage>
        <taxon>Bacteria</taxon>
        <taxon>Pseudomonadati</taxon>
        <taxon>Verrucomicrobiota</taxon>
        <taxon>Verrucomicrobiia</taxon>
        <taxon>Verrucomicrobiales</taxon>
        <taxon>Verrucomicrobiaceae</taxon>
        <taxon>Persicirhabdus</taxon>
    </lineage>
</organism>
<dbReference type="InterPro" id="IPR040322">
    <property type="entry name" value="TROVE2"/>
</dbReference>
<dbReference type="InterPro" id="IPR008858">
    <property type="entry name" value="TROVE_dom"/>
</dbReference>
<name>A0A8J7SM27_9BACT</name>
<dbReference type="GO" id="GO:0046872">
    <property type="term" value="F:metal ion binding"/>
    <property type="evidence" value="ECO:0007669"/>
    <property type="project" value="UniProtKB-KW"/>
</dbReference>
<dbReference type="Pfam" id="PF25045">
    <property type="entry name" value="vWA_Ro60"/>
    <property type="match status" value="1"/>
</dbReference>
<evidence type="ECO:0000256" key="1">
    <source>
        <dbReference type="ARBA" id="ARBA00004496"/>
    </source>
</evidence>
<dbReference type="PANTHER" id="PTHR14202">
    <property type="entry name" value="60 KDA RIBONUCLEOPROTEIN SSA/RO"/>
    <property type="match status" value="1"/>
</dbReference>
<dbReference type="InterPro" id="IPR037214">
    <property type="entry name" value="TROVE_dom_sf"/>
</dbReference>
<gene>
    <name evidence="8" type="ORF">JIN82_06580</name>
</gene>
<reference evidence="8" key="1">
    <citation type="submission" date="2021-01" db="EMBL/GenBank/DDBJ databases">
        <title>Modified the classification status of verrucomicrobia.</title>
        <authorList>
            <person name="Feng X."/>
        </authorList>
    </citation>
    <scope>NUCLEOTIDE SEQUENCE</scope>
    <source>
        <strain evidence="8">_KCTC 22039</strain>
    </source>
</reference>
<keyword evidence="5" id="KW-0694">RNA-binding</keyword>
<keyword evidence="3" id="KW-0963">Cytoplasm</keyword>
<evidence type="ECO:0000256" key="5">
    <source>
        <dbReference type="ARBA" id="ARBA00022884"/>
    </source>
</evidence>
<evidence type="ECO:0000256" key="4">
    <source>
        <dbReference type="ARBA" id="ARBA00022723"/>
    </source>
</evidence>
<feature type="domain" description="TROVE" evidence="7">
    <location>
        <begin position="20"/>
        <end position="325"/>
    </location>
</feature>
<dbReference type="SUPFAM" id="SSF53300">
    <property type="entry name" value="vWA-like"/>
    <property type="match status" value="1"/>
</dbReference>
<evidence type="ECO:0000256" key="6">
    <source>
        <dbReference type="ARBA" id="ARBA00023274"/>
    </source>
</evidence>
<dbReference type="InterPro" id="IPR036465">
    <property type="entry name" value="vWFA_dom_sf"/>
</dbReference>
<dbReference type="RefSeq" id="WP_200310842.1">
    <property type="nucleotide sequence ID" value="NZ_JAENIM010000034.1"/>
</dbReference>
<keyword evidence="4" id="KW-0479">Metal-binding</keyword>
<dbReference type="GO" id="GO:0005737">
    <property type="term" value="C:cytoplasm"/>
    <property type="evidence" value="ECO:0007669"/>
    <property type="project" value="UniProtKB-SubCell"/>
</dbReference>
<evidence type="ECO:0000313" key="9">
    <source>
        <dbReference type="Proteomes" id="UP000624703"/>
    </source>
</evidence>
<dbReference type="Gene3D" id="3.40.50.410">
    <property type="entry name" value="von Willebrand factor, type A domain"/>
    <property type="match status" value="1"/>
</dbReference>
<accession>A0A8J7SM27</accession>
<evidence type="ECO:0000313" key="8">
    <source>
        <dbReference type="EMBL" id="MBK1790818.1"/>
    </source>
</evidence>
<dbReference type="GO" id="GO:0003723">
    <property type="term" value="F:RNA binding"/>
    <property type="evidence" value="ECO:0007669"/>
    <property type="project" value="UniProtKB-KW"/>
</dbReference>
<keyword evidence="6" id="KW-0687">Ribonucleoprotein</keyword>
<comment type="subcellular location">
    <subcellularLocation>
        <location evidence="1">Cytoplasm</location>
    </subcellularLocation>
</comment>
<dbReference type="PANTHER" id="PTHR14202:SF0">
    <property type="entry name" value="RNA-BINDING PROTEIN RO60"/>
    <property type="match status" value="1"/>
</dbReference>
<sequence>MANKNLFQRIKGGLMPHADTQNSAGGRAYQLSDKQALAQYVATGCLNGTFYNSDKQQLENVLKLAAKVETRFLAQLALYARTKAYMKDTPALLCAIIATRDTDLLAEIFPQVIDNGKMLRNFVQIMRSGVTGRKSLGSAPKRMVQQWLNRASDQQLIYASVGNDPSLLDVIKMVHPRPKSSEREQLFAYYLGRAYDISKLPHPLQDFENYKKTGQGEIPQVPFQLLTSLGLGKQEWQSIARTAPWHMTRMNLNTFLRHGVFDDPAIIKLVSDRLRDPQIIKKVKVFPYQLMAAYMNASDDLPAAIREALQDALEISLENVPVVEGKVAVCIDVSGSMHSPITGYRGTAGSKVKCVDVASLITAAILRKNPLAEIIPFTGDVLKVRLNPRDSVMSNAAKLASLPWGGTNCSAPLRWLNKKRRQVDTVIFVSDNESWLDSAHYGCFGGAAATETMKQWSQIKQRSPSARMACIDLTPHGNTQAKERDDILNIGGFSDQVFKLLASFSSRQTTADLWVDEIEKERVRMPLKSSA</sequence>
<comment type="caution">
    <text evidence="8">The sequence shown here is derived from an EMBL/GenBank/DDBJ whole genome shotgun (WGS) entry which is preliminary data.</text>
</comment>
<evidence type="ECO:0000256" key="3">
    <source>
        <dbReference type="ARBA" id="ARBA00022490"/>
    </source>
</evidence>
<dbReference type="SUPFAM" id="SSF140864">
    <property type="entry name" value="TROVE domain-like"/>
    <property type="match status" value="1"/>
</dbReference>
<dbReference type="GO" id="GO:1990904">
    <property type="term" value="C:ribonucleoprotein complex"/>
    <property type="evidence" value="ECO:0007669"/>
    <property type="project" value="UniProtKB-KW"/>
</dbReference>
<dbReference type="Proteomes" id="UP000624703">
    <property type="component" value="Unassembled WGS sequence"/>
</dbReference>
<comment type="similarity">
    <text evidence="2">Belongs to the Ro 60 kDa family.</text>
</comment>
<dbReference type="PROSITE" id="PS50988">
    <property type="entry name" value="TROVE"/>
    <property type="match status" value="1"/>
</dbReference>